<comment type="subcellular location">
    <subcellularLocation>
        <location evidence="1">Cell inner membrane</location>
        <topology evidence="1">Single-pass membrane protein</topology>
        <orientation evidence="1">Periplasmic side</orientation>
    </subcellularLocation>
</comment>
<evidence type="ECO:0000256" key="4">
    <source>
        <dbReference type="ARBA" id="ARBA00022519"/>
    </source>
</evidence>
<keyword evidence="8" id="KW-0443">Lipid metabolism</keyword>
<accession>A0A5E4YU72</accession>
<dbReference type="AlphaFoldDB" id="A0A5E4YU72"/>
<evidence type="ECO:0000256" key="8">
    <source>
        <dbReference type="ARBA" id="ARBA00023098"/>
    </source>
</evidence>
<evidence type="ECO:0000256" key="10">
    <source>
        <dbReference type="ARBA" id="ARBA00023186"/>
    </source>
</evidence>
<dbReference type="GO" id="GO:0051082">
    <property type="term" value="F:unfolded protein binding"/>
    <property type="evidence" value="ECO:0007669"/>
    <property type="project" value="InterPro"/>
</dbReference>
<keyword evidence="5" id="KW-0812">Transmembrane</keyword>
<dbReference type="InterPro" id="IPR004961">
    <property type="entry name" value="Lipase_chaperone"/>
</dbReference>
<evidence type="ECO:0000256" key="1">
    <source>
        <dbReference type="ARBA" id="ARBA00004383"/>
    </source>
</evidence>
<dbReference type="GO" id="GO:0016042">
    <property type="term" value="P:lipid catabolic process"/>
    <property type="evidence" value="ECO:0007669"/>
    <property type="project" value="UniProtKB-KW"/>
</dbReference>
<evidence type="ECO:0000256" key="9">
    <source>
        <dbReference type="ARBA" id="ARBA00023136"/>
    </source>
</evidence>
<dbReference type="SUPFAM" id="SSF158855">
    <property type="entry name" value="Lipase chaperone-like"/>
    <property type="match status" value="1"/>
</dbReference>
<evidence type="ECO:0000256" key="5">
    <source>
        <dbReference type="ARBA" id="ARBA00022692"/>
    </source>
</evidence>
<dbReference type="EMBL" id="CABPSB010000026">
    <property type="protein sequence ID" value="VVE52399.1"/>
    <property type="molecule type" value="Genomic_DNA"/>
</dbReference>
<evidence type="ECO:0000256" key="7">
    <source>
        <dbReference type="ARBA" id="ARBA00022989"/>
    </source>
</evidence>
<keyword evidence="7" id="KW-1133">Transmembrane helix</keyword>
<evidence type="ECO:0000313" key="13">
    <source>
        <dbReference type="EMBL" id="VVE52399.1"/>
    </source>
</evidence>
<dbReference type="Proteomes" id="UP000406256">
    <property type="component" value="Unassembled WGS sequence"/>
</dbReference>
<evidence type="ECO:0000256" key="6">
    <source>
        <dbReference type="ARBA" id="ARBA00022963"/>
    </source>
</evidence>
<keyword evidence="14" id="KW-1185">Reference proteome</keyword>
<organism evidence="13 14">
    <name type="scientific">Pandoraea anhela</name>
    <dbReference type="NCBI Taxonomy" id="2508295"/>
    <lineage>
        <taxon>Bacteria</taxon>
        <taxon>Pseudomonadati</taxon>
        <taxon>Pseudomonadota</taxon>
        <taxon>Betaproteobacteria</taxon>
        <taxon>Burkholderiales</taxon>
        <taxon>Burkholderiaceae</taxon>
        <taxon>Pandoraea</taxon>
    </lineage>
</organism>
<keyword evidence="9" id="KW-0472">Membrane</keyword>
<dbReference type="GO" id="GO:0005886">
    <property type="term" value="C:plasma membrane"/>
    <property type="evidence" value="ECO:0007669"/>
    <property type="project" value="UniProtKB-SubCell"/>
</dbReference>
<comment type="similarity">
    <text evidence="2">Belongs to the lipase chaperone family.</text>
</comment>
<name>A0A5E4YU72_9BURK</name>
<proteinExistence type="inferred from homology"/>
<evidence type="ECO:0000256" key="11">
    <source>
        <dbReference type="ARBA" id="ARBA00030948"/>
    </source>
</evidence>
<dbReference type="RefSeq" id="WP_150671244.1">
    <property type="nucleotide sequence ID" value="NZ_CABPSB010000026.1"/>
</dbReference>
<dbReference type="OrthoDB" id="8779274at2"/>
<evidence type="ECO:0000256" key="2">
    <source>
        <dbReference type="ARBA" id="ARBA00010358"/>
    </source>
</evidence>
<keyword evidence="3" id="KW-1003">Cell membrane</keyword>
<dbReference type="PROSITE" id="PS51257">
    <property type="entry name" value="PROKAR_LIPOPROTEIN"/>
    <property type="match status" value="1"/>
</dbReference>
<sequence length="326" mass="35588">MNSPTRQSAGSIFLRRRHGAVAGLALLLSLGGCVALPSPQGPDTASERHARPLPPALAGTVAPRLPVDANGHLARVPAIQDFFDYCLLAEVDFTSSGLDAFASDQIARQVAGMPAQAQALDVWQRYRAYDLGLRDIAGHGNAAGRVDPAALTRIVEQREALARRTLADWTDIFFADDFARARRDIAQLRAVQGPAFSDAQALVIDETLPADERSLRERRRARNEVIAWIAQLQTDGTPPARMREILSPRIGAAATERLLQFEAQDNAWRQRYATYAARRATIETSPLTDDQKAAQIAALRRQMFTGPGEIARAVSFDAYAGRPRGE</sequence>
<evidence type="ECO:0000313" key="14">
    <source>
        <dbReference type="Proteomes" id="UP000406256"/>
    </source>
</evidence>
<evidence type="ECO:0000256" key="3">
    <source>
        <dbReference type="ARBA" id="ARBA00022475"/>
    </source>
</evidence>
<keyword evidence="6" id="KW-0442">Lipid degradation</keyword>
<keyword evidence="10" id="KW-0143">Chaperone</keyword>
<gene>
    <name evidence="13" type="primary">lifO</name>
    <name evidence="13" type="ORF">PAN31108_04786</name>
</gene>
<dbReference type="GO" id="GO:0006457">
    <property type="term" value="P:protein folding"/>
    <property type="evidence" value="ECO:0007669"/>
    <property type="project" value="InterPro"/>
</dbReference>
<evidence type="ECO:0000256" key="12">
    <source>
        <dbReference type="ARBA" id="ARBA00031542"/>
    </source>
</evidence>
<protein>
    <recommendedName>
        <fullName evidence="11">Lipase helper protein</fullName>
    </recommendedName>
    <alternativeName>
        <fullName evidence="12">Lipase modulator</fullName>
    </alternativeName>
</protein>
<dbReference type="Pfam" id="PF03280">
    <property type="entry name" value="Lipase_chap"/>
    <property type="match status" value="1"/>
</dbReference>
<keyword evidence="4" id="KW-0997">Cell inner membrane</keyword>
<reference evidence="13 14" key="1">
    <citation type="submission" date="2019-08" db="EMBL/GenBank/DDBJ databases">
        <authorList>
            <person name="Peeters C."/>
        </authorList>
    </citation>
    <scope>NUCLEOTIDE SEQUENCE [LARGE SCALE GENOMIC DNA]</scope>
    <source>
        <strain evidence="13 14">LMG 31108</strain>
    </source>
</reference>